<protein>
    <submittedName>
        <fullName evidence="1">Four helix bundle protein</fullName>
    </submittedName>
</protein>
<reference evidence="1 2" key="1">
    <citation type="submission" date="2017-10" db="EMBL/GenBank/DDBJ databases">
        <title>Draft genome of Longibacter Salinarum.</title>
        <authorList>
            <person name="Goh K.M."/>
            <person name="Shamsir M.S."/>
            <person name="Lim S.W."/>
        </authorList>
    </citation>
    <scope>NUCLEOTIDE SEQUENCE [LARGE SCALE GENOMIC DNA]</scope>
    <source>
        <strain evidence="1 2">KCTC 52045</strain>
    </source>
</reference>
<dbReference type="CDD" id="cd16377">
    <property type="entry name" value="23S_rRNA_IVP_like"/>
    <property type="match status" value="1"/>
</dbReference>
<dbReference type="NCBIfam" id="TIGR02436">
    <property type="entry name" value="four helix bundle protein"/>
    <property type="match status" value="1"/>
</dbReference>
<dbReference type="EMBL" id="PDEQ01000006">
    <property type="protein sequence ID" value="PEN12895.1"/>
    <property type="molecule type" value="Genomic_DNA"/>
</dbReference>
<dbReference type="Pfam" id="PF05635">
    <property type="entry name" value="23S_rRNA_IVP"/>
    <property type="match status" value="1"/>
</dbReference>
<keyword evidence="2" id="KW-1185">Reference proteome</keyword>
<organism evidence="1 2">
    <name type="scientific">Longibacter salinarum</name>
    <dbReference type="NCBI Taxonomy" id="1850348"/>
    <lineage>
        <taxon>Bacteria</taxon>
        <taxon>Pseudomonadati</taxon>
        <taxon>Rhodothermota</taxon>
        <taxon>Rhodothermia</taxon>
        <taxon>Rhodothermales</taxon>
        <taxon>Salisaetaceae</taxon>
        <taxon>Longibacter</taxon>
    </lineage>
</organism>
<dbReference type="PANTHER" id="PTHR38471:SF2">
    <property type="entry name" value="FOUR HELIX BUNDLE PROTEIN"/>
    <property type="match status" value="1"/>
</dbReference>
<dbReference type="InterPro" id="IPR036583">
    <property type="entry name" value="23S_rRNA_IVS_sf"/>
</dbReference>
<dbReference type="InterPro" id="IPR012657">
    <property type="entry name" value="23S_rRNA-intervening_sequence"/>
</dbReference>
<dbReference type="Gene3D" id="1.20.1440.60">
    <property type="entry name" value="23S rRNA-intervening sequence"/>
    <property type="match status" value="1"/>
</dbReference>
<dbReference type="RefSeq" id="WP_098076376.1">
    <property type="nucleotide sequence ID" value="NZ_PDEQ01000006.1"/>
</dbReference>
<accession>A0A2A8CW09</accession>
<name>A0A2A8CW09_9BACT</name>
<dbReference type="Proteomes" id="UP000220102">
    <property type="component" value="Unassembled WGS sequence"/>
</dbReference>
<evidence type="ECO:0000313" key="1">
    <source>
        <dbReference type="EMBL" id="PEN12895.1"/>
    </source>
</evidence>
<gene>
    <name evidence="1" type="ORF">CRI94_12895</name>
</gene>
<comment type="caution">
    <text evidence="1">The sequence shown here is derived from an EMBL/GenBank/DDBJ whole genome shotgun (WGS) entry which is preliminary data.</text>
</comment>
<evidence type="ECO:0000313" key="2">
    <source>
        <dbReference type="Proteomes" id="UP000220102"/>
    </source>
</evidence>
<dbReference type="SUPFAM" id="SSF158446">
    <property type="entry name" value="IVS-encoded protein-like"/>
    <property type="match status" value="1"/>
</dbReference>
<dbReference type="OrthoDB" id="9811959at2"/>
<dbReference type="PANTHER" id="PTHR38471">
    <property type="entry name" value="FOUR HELIX BUNDLE PROTEIN"/>
    <property type="match status" value="1"/>
</dbReference>
<proteinExistence type="predicted"/>
<dbReference type="AlphaFoldDB" id="A0A2A8CW09"/>
<sequence length="127" mass="14735">MVRDFKDLRVYEQAFACASEIFRLSTDWPPSERYSMTDQIRRASRSVCANIGEAWFKRDYPKHFSSKLSDALSEASETIVWLDLAAEHGYVSNEVDNFESRYRSIIGGLVKMKVNADKWCHTQNDDK</sequence>